<feature type="domain" description="GGDEF" evidence="3">
    <location>
        <begin position="231"/>
        <end position="389"/>
    </location>
</feature>
<accession>A0A5C6DK12</accession>
<dbReference type="InterPro" id="IPR001633">
    <property type="entry name" value="EAL_dom"/>
</dbReference>
<keyword evidence="4" id="KW-0378">Hydrolase</keyword>
<dbReference type="AlphaFoldDB" id="A0A5C6DK12"/>
<dbReference type="SUPFAM" id="SSF141868">
    <property type="entry name" value="EAL domain-like"/>
    <property type="match status" value="1"/>
</dbReference>
<dbReference type="Gene3D" id="3.20.20.450">
    <property type="entry name" value="EAL domain"/>
    <property type="match status" value="1"/>
</dbReference>
<dbReference type="InterPro" id="IPR043128">
    <property type="entry name" value="Rev_trsase/Diguanyl_cyclase"/>
</dbReference>
<dbReference type="InterPro" id="IPR035919">
    <property type="entry name" value="EAL_sf"/>
</dbReference>
<protein>
    <submittedName>
        <fullName evidence="4">Cyclic di-GMP phosphodiesterase Gmr</fullName>
        <ecNumber evidence="4">3.1.4.52</ecNumber>
    </submittedName>
</protein>
<feature type="domain" description="EAL" evidence="2">
    <location>
        <begin position="398"/>
        <end position="654"/>
    </location>
</feature>
<evidence type="ECO:0000313" key="5">
    <source>
        <dbReference type="Proteomes" id="UP000315471"/>
    </source>
</evidence>
<sequence length="681" mass="76250">MRCLDSFEPCRVLLVDDQQIVLDSYQNILTVLKAANSLTDDIVHDSEVDYITASPQQRFELCHALQGEQAIALAKQALLAGDPFEVAFVDSEMPPGISGIETVERLWEIDPTLQVILCPVDGEYSWSDVIERFGFVDNLLLLKKPFVDEDVLQLTVAMTQKRRALMESRIQIERLRDANDQLQIEIGNRVSIETELQHAATHDQLTKLPNRDFLKQKLTECFHLEHSKADSVAALVFLDLDNFKVINDSLGHAVGDALLVQVAQRLQAAVDRINQDASVQSCLDSLSSNNPSTIASLESVVARLGGDEFVVYLVNQNSENDILLFAEEIRFALCQVYHVLEHELSLGASIGIAYCSEVASTPEELMRNADLAMYRAKASGKHCIAVFDHAMHASMSKRLELEESLRSVLAEGGLRLVYQPIFDLRTGNLRALESLVRWEHPVKGLISPVDFIPVAEETGLIVPIGRWILEEACRTIRQMNGSKCFGLPIPISVNVSKRQIADSDFVDILVDVLETERIPASQLNLEITESLIMESPEEIADKLYKISQLGVQIHMDDFGTGHSSLSCLHRFPIDVLKIDRSFVSTMEPGDDYESIIHAIITLAHNLGTRVIAEGIETTRQLKQLRDLDCDHGQGYLYSKPKSIDEIVEMFQTDELNPVLNPRFGFCQYERLPVNVYLGESI</sequence>
<evidence type="ECO:0000313" key="4">
    <source>
        <dbReference type="EMBL" id="TWU35266.1"/>
    </source>
</evidence>
<feature type="coiled-coil region" evidence="1">
    <location>
        <begin position="158"/>
        <end position="185"/>
    </location>
</feature>
<dbReference type="RefSeq" id="WP_146602452.1">
    <property type="nucleotide sequence ID" value="NZ_SJPY01000010.1"/>
</dbReference>
<dbReference type="OrthoDB" id="9762141at2"/>
<dbReference type="SMART" id="SM00267">
    <property type="entry name" value="GGDEF"/>
    <property type="match status" value="1"/>
</dbReference>
<evidence type="ECO:0000259" key="3">
    <source>
        <dbReference type="PROSITE" id="PS50887"/>
    </source>
</evidence>
<organism evidence="4 5">
    <name type="scientific">Novipirellula aureliae</name>
    <dbReference type="NCBI Taxonomy" id="2527966"/>
    <lineage>
        <taxon>Bacteria</taxon>
        <taxon>Pseudomonadati</taxon>
        <taxon>Planctomycetota</taxon>
        <taxon>Planctomycetia</taxon>
        <taxon>Pirellulales</taxon>
        <taxon>Pirellulaceae</taxon>
        <taxon>Novipirellula</taxon>
    </lineage>
</organism>
<gene>
    <name evidence="4" type="primary">gmr</name>
    <name evidence="4" type="ORF">Q31b_53620</name>
</gene>
<dbReference type="InterPro" id="IPR029787">
    <property type="entry name" value="Nucleotide_cyclase"/>
</dbReference>
<keyword evidence="5" id="KW-1185">Reference proteome</keyword>
<proteinExistence type="predicted"/>
<dbReference type="PROSITE" id="PS50887">
    <property type="entry name" value="GGDEF"/>
    <property type="match status" value="1"/>
</dbReference>
<dbReference type="CDD" id="cd01948">
    <property type="entry name" value="EAL"/>
    <property type="match status" value="1"/>
</dbReference>
<dbReference type="Pfam" id="PF00990">
    <property type="entry name" value="GGDEF"/>
    <property type="match status" value="2"/>
</dbReference>
<evidence type="ECO:0000256" key="1">
    <source>
        <dbReference type="SAM" id="Coils"/>
    </source>
</evidence>
<dbReference type="SUPFAM" id="SSF52172">
    <property type="entry name" value="CheY-like"/>
    <property type="match status" value="1"/>
</dbReference>
<name>A0A5C6DK12_9BACT</name>
<dbReference type="InterPro" id="IPR000160">
    <property type="entry name" value="GGDEF_dom"/>
</dbReference>
<dbReference type="Gene3D" id="3.40.50.2300">
    <property type="match status" value="1"/>
</dbReference>
<dbReference type="CDD" id="cd01949">
    <property type="entry name" value="GGDEF"/>
    <property type="match status" value="1"/>
</dbReference>
<dbReference type="EC" id="3.1.4.52" evidence="4"/>
<dbReference type="Gene3D" id="3.30.70.270">
    <property type="match status" value="1"/>
</dbReference>
<dbReference type="SUPFAM" id="SSF55073">
    <property type="entry name" value="Nucleotide cyclase"/>
    <property type="match status" value="1"/>
</dbReference>
<dbReference type="PROSITE" id="PS50883">
    <property type="entry name" value="EAL"/>
    <property type="match status" value="1"/>
</dbReference>
<evidence type="ECO:0000259" key="2">
    <source>
        <dbReference type="PROSITE" id="PS50883"/>
    </source>
</evidence>
<dbReference type="InterPro" id="IPR052155">
    <property type="entry name" value="Biofilm_reg_signaling"/>
</dbReference>
<dbReference type="Pfam" id="PF00563">
    <property type="entry name" value="EAL"/>
    <property type="match status" value="1"/>
</dbReference>
<dbReference type="PANTHER" id="PTHR44757">
    <property type="entry name" value="DIGUANYLATE CYCLASE DGCP"/>
    <property type="match status" value="1"/>
</dbReference>
<dbReference type="SMART" id="SM00052">
    <property type="entry name" value="EAL"/>
    <property type="match status" value="1"/>
</dbReference>
<reference evidence="4 5" key="1">
    <citation type="submission" date="2019-02" db="EMBL/GenBank/DDBJ databases">
        <title>Deep-cultivation of Planctomycetes and their phenomic and genomic characterization uncovers novel biology.</title>
        <authorList>
            <person name="Wiegand S."/>
            <person name="Jogler M."/>
            <person name="Boedeker C."/>
            <person name="Pinto D."/>
            <person name="Vollmers J."/>
            <person name="Rivas-Marin E."/>
            <person name="Kohn T."/>
            <person name="Peeters S.H."/>
            <person name="Heuer A."/>
            <person name="Rast P."/>
            <person name="Oberbeckmann S."/>
            <person name="Bunk B."/>
            <person name="Jeske O."/>
            <person name="Meyerdierks A."/>
            <person name="Storesund J.E."/>
            <person name="Kallscheuer N."/>
            <person name="Luecker S."/>
            <person name="Lage O.M."/>
            <person name="Pohl T."/>
            <person name="Merkel B.J."/>
            <person name="Hornburger P."/>
            <person name="Mueller R.-W."/>
            <person name="Bruemmer F."/>
            <person name="Labrenz M."/>
            <person name="Spormann A.M."/>
            <person name="Op Den Camp H."/>
            <person name="Overmann J."/>
            <person name="Amann R."/>
            <person name="Jetten M.S.M."/>
            <person name="Mascher T."/>
            <person name="Medema M.H."/>
            <person name="Devos D.P."/>
            <person name="Kaster A.-K."/>
            <person name="Ovreas L."/>
            <person name="Rohde M."/>
            <person name="Galperin M.Y."/>
            <person name="Jogler C."/>
        </authorList>
    </citation>
    <scope>NUCLEOTIDE SEQUENCE [LARGE SCALE GENOMIC DNA]</scope>
    <source>
        <strain evidence="4 5">Q31b</strain>
    </source>
</reference>
<keyword evidence="1" id="KW-0175">Coiled coil</keyword>
<dbReference type="Proteomes" id="UP000315471">
    <property type="component" value="Unassembled WGS sequence"/>
</dbReference>
<dbReference type="EMBL" id="SJPY01000010">
    <property type="protein sequence ID" value="TWU35266.1"/>
    <property type="molecule type" value="Genomic_DNA"/>
</dbReference>
<comment type="caution">
    <text evidence="4">The sequence shown here is derived from an EMBL/GenBank/DDBJ whole genome shotgun (WGS) entry which is preliminary data.</text>
</comment>
<dbReference type="InterPro" id="IPR011006">
    <property type="entry name" value="CheY-like_superfamily"/>
</dbReference>
<dbReference type="PANTHER" id="PTHR44757:SF2">
    <property type="entry name" value="BIOFILM ARCHITECTURE MAINTENANCE PROTEIN MBAA"/>
    <property type="match status" value="1"/>
</dbReference>
<dbReference type="GO" id="GO:0071111">
    <property type="term" value="F:cyclic-guanylate-specific phosphodiesterase activity"/>
    <property type="evidence" value="ECO:0007669"/>
    <property type="project" value="UniProtKB-EC"/>
</dbReference>
<dbReference type="NCBIfam" id="TIGR00254">
    <property type="entry name" value="GGDEF"/>
    <property type="match status" value="2"/>
</dbReference>